<evidence type="ECO:0000313" key="4">
    <source>
        <dbReference type="Proteomes" id="UP000316167"/>
    </source>
</evidence>
<dbReference type="InterPro" id="IPR013740">
    <property type="entry name" value="Redoxin"/>
</dbReference>
<protein>
    <submittedName>
        <fullName evidence="3">Thiol-disulfide isomerase/thioredoxin</fullName>
    </submittedName>
</protein>
<proteinExistence type="predicted"/>
<dbReference type="PANTHER" id="PTHR42852">
    <property type="entry name" value="THIOL:DISULFIDE INTERCHANGE PROTEIN DSBE"/>
    <property type="match status" value="1"/>
</dbReference>
<dbReference type="PROSITE" id="PS51257">
    <property type="entry name" value="PROKAR_LIPOPROTEIN"/>
    <property type="match status" value="1"/>
</dbReference>
<dbReference type="OrthoDB" id="9815205at2"/>
<gene>
    <name evidence="3" type="ORF">IQ13_0138</name>
</gene>
<dbReference type="GO" id="GO:0016853">
    <property type="term" value="F:isomerase activity"/>
    <property type="evidence" value="ECO:0007669"/>
    <property type="project" value="UniProtKB-KW"/>
</dbReference>
<keyword evidence="4" id="KW-1185">Reference proteome</keyword>
<keyword evidence="3" id="KW-0413">Isomerase</keyword>
<dbReference type="AlphaFoldDB" id="A0A562SUL0"/>
<keyword evidence="1" id="KW-0732">Signal</keyword>
<comment type="caution">
    <text evidence="3">The sequence shown here is derived from an EMBL/GenBank/DDBJ whole genome shotgun (WGS) entry which is preliminary data.</text>
</comment>
<dbReference type="InterPro" id="IPR036249">
    <property type="entry name" value="Thioredoxin-like_sf"/>
</dbReference>
<evidence type="ECO:0000313" key="3">
    <source>
        <dbReference type="EMBL" id="TWI84985.1"/>
    </source>
</evidence>
<sequence length="196" mass="22549">MKSLFNFTFICFLFFSCSTANNKKAETSKEMSYADSLVNAELAKSTSKSQEQVGSTYPSFAFTVNKQQVTNESLRGKVVFINFWFASCPPCRVEFEALNKLYEKYRENDSFVFLSFTYENGGEIERIRKENDLRFQILSISNEECRRLNLNNGYPTNVVIDKQGVIRNVYTGGHTSSDESNQFFVKNIYPAIEKLL</sequence>
<reference evidence="3 4" key="1">
    <citation type="journal article" date="2015" name="Stand. Genomic Sci.">
        <title>Genomic Encyclopedia of Bacterial and Archaeal Type Strains, Phase III: the genomes of soil and plant-associated and newly described type strains.</title>
        <authorList>
            <person name="Whitman W.B."/>
            <person name="Woyke T."/>
            <person name="Klenk H.P."/>
            <person name="Zhou Y."/>
            <person name="Lilburn T.G."/>
            <person name="Beck B.J."/>
            <person name="De Vos P."/>
            <person name="Vandamme P."/>
            <person name="Eisen J.A."/>
            <person name="Garrity G."/>
            <person name="Hugenholtz P."/>
            <person name="Kyrpides N.C."/>
        </authorList>
    </citation>
    <scope>NUCLEOTIDE SEQUENCE [LARGE SCALE GENOMIC DNA]</scope>
    <source>
        <strain evidence="3 4">CGMCC 1.7271</strain>
    </source>
</reference>
<name>A0A562SUL0_9BACT</name>
<dbReference type="GO" id="GO:0016491">
    <property type="term" value="F:oxidoreductase activity"/>
    <property type="evidence" value="ECO:0007669"/>
    <property type="project" value="InterPro"/>
</dbReference>
<dbReference type="InterPro" id="IPR050553">
    <property type="entry name" value="Thioredoxin_ResA/DsbE_sf"/>
</dbReference>
<dbReference type="SUPFAM" id="SSF52833">
    <property type="entry name" value="Thioredoxin-like"/>
    <property type="match status" value="1"/>
</dbReference>
<dbReference type="InterPro" id="IPR013766">
    <property type="entry name" value="Thioredoxin_domain"/>
</dbReference>
<dbReference type="PROSITE" id="PS51352">
    <property type="entry name" value="THIOREDOXIN_2"/>
    <property type="match status" value="1"/>
</dbReference>
<evidence type="ECO:0000256" key="1">
    <source>
        <dbReference type="SAM" id="SignalP"/>
    </source>
</evidence>
<feature type="signal peptide" evidence="1">
    <location>
        <begin position="1"/>
        <end position="20"/>
    </location>
</feature>
<dbReference type="Gene3D" id="3.40.30.10">
    <property type="entry name" value="Glutaredoxin"/>
    <property type="match status" value="1"/>
</dbReference>
<feature type="domain" description="Thioredoxin" evidence="2">
    <location>
        <begin position="51"/>
        <end position="190"/>
    </location>
</feature>
<dbReference type="CDD" id="cd02966">
    <property type="entry name" value="TlpA_like_family"/>
    <property type="match status" value="1"/>
</dbReference>
<dbReference type="EMBL" id="VLLE01000002">
    <property type="protein sequence ID" value="TWI84985.1"/>
    <property type="molecule type" value="Genomic_DNA"/>
</dbReference>
<dbReference type="RefSeq" id="WP_144883505.1">
    <property type="nucleotide sequence ID" value="NZ_VLLE01000002.1"/>
</dbReference>
<dbReference type="Proteomes" id="UP000316167">
    <property type="component" value="Unassembled WGS sequence"/>
</dbReference>
<organism evidence="3 4">
    <name type="scientific">Lacibacter cauensis</name>
    <dbReference type="NCBI Taxonomy" id="510947"/>
    <lineage>
        <taxon>Bacteria</taxon>
        <taxon>Pseudomonadati</taxon>
        <taxon>Bacteroidota</taxon>
        <taxon>Chitinophagia</taxon>
        <taxon>Chitinophagales</taxon>
        <taxon>Chitinophagaceae</taxon>
        <taxon>Lacibacter</taxon>
    </lineage>
</organism>
<evidence type="ECO:0000259" key="2">
    <source>
        <dbReference type="PROSITE" id="PS51352"/>
    </source>
</evidence>
<dbReference type="Pfam" id="PF08534">
    <property type="entry name" value="Redoxin"/>
    <property type="match status" value="1"/>
</dbReference>
<accession>A0A562SUL0</accession>
<feature type="chain" id="PRO_5022030151" evidence="1">
    <location>
        <begin position="21"/>
        <end position="196"/>
    </location>
</feature>
<dbReference type="PANTHER" id="PTHR42852:SF17">
    <property type="entry name" value="THIOREDOXIN-LIKE PROTEIN HI_1115"/>
    <property type="match status" value="1"/>
</dbReference>